<proteinExistence type="predicted"/>
<dbReference type="InterPro" id="IPR036388">
    <property type="entry name" value="WH-like_DNA-bd_sf"/>
</dbReference>
<keyword evidence="7" id="KW-1185">Reference proteome</keyword>
<feature type="region of interest" description="Disordered" evidence="4">
    <location>
        <begin position="1"/>
        <end position="152"/>
    </location>
</feature>
<dbReference type="GO" id="GO:0005730">
    <property type="term" value="C:nucleolus"/>
    <property type="evidence" value="ECO:0007669"/>
    <property type="project" value="TreeGrafter"/>
</dbReference>
<dbReference type="GO" id="GO:0003690">
    <property type="term" value="F:double-stranded DNA binding"/>
    <property type="evidence" value="ECO:0007669"/>
    <property type="project" value="TreeGrafter"/>
</dbReference>
<dbReference type="Pfam" id="PF00538">
    <property type="entry name" value="Linker_histone"/>
    <property type="match status" value="1"/>
</dbReference>
<dbReference type="SUPFAM" id="SSF46785">
    <property type="entry name" value="Winged helix' DNA-binding domain"/>
    <property type="match status" value="1"/>
</dbReference>
<feature type="compositionally biased region" description="Basic and acidic residues" evidence="4">
    <location>
        <begin position="1"/>
        <end position="10"/>
    </location>
</feature>
<organism evidence="6 7">
    <name type="scientific">Canna indica</name>
    <name type="common">Indian-shot</name>
    <dbReference type="NCBI Taxonomy" id="4628"/>
    <lineage>
        <taxon>Eukaryota</taxon>
        <taxon>Viridiplantae</taxon>
        <taxon>Streptophyta</taxon>
        <taxon>Embryophyta</taxon>
        <taxon>Tracheophyta</taxon>
        <taxon>Spermatophyta</taxon>
        <taxon>Magnoliopsida</taxon>
        <taxon>Liliopsida</taxon>
        <taxon>Zingiberales</taxon>
        <taxon>Cannaceae</taxon>
        <taxon>Canna</taxon>
    </lineage>
</organism>
<dbReference type="PANTHER" id="PTHR11467:SF162">
    <property type="entry name" value="HMG-Y-RELATED PROTEIN A"/>
    <property type="match status" value="1"/>
</dbReference>
<dbReference type="SMART" id="SM00384">
    <property type="entry name" value="AT_hook"/>
    <property type="match status" value="4"/>
</dbReference>
<evidence type="ECO:0000256" key="2">
    <source>
        <dbReference type="ARBA" id="ARBA00023125"/>
    </source>
</evidence>
<keyword evidence="2" id="KW-0238">DNA-binding</keyword>
<comment type="subcellular location">
    <subcellularLocation>
        <location evidence="1">Nucleus</location>
    </subcellularLocation>
</comment>
<dbReference type="PANTHER" id="PTHR11467">
    <property type="entry name" value="HISTONE H1"/>
    <property type="match status" value="1"/>
</dbReference>
<dbReference type="AlphaFoldDB" id="A0AAQ3JV86"/>
<dbReference type="PRINTS" id="PR00929">
    <property type="entry name" value="ATHOOK"/>
</dbReference>
<gene>
    <name evidence="6" type="ORF">Cni_G05626</name>
</gene>
<feature type="compositionally biased region" description="Pro residues" evidence="4">
    <location>
        <begin position="74"/>
        <end position="88"/>
    </location>
</feature>
<evidence type="ECO:0000256" key="4">
    <source>
        <dbReference type="SAM" id="MobiDB-lite"/>
    </source>
</evidence>
<feature type="compositionally biased region" description="Polar residues" evidence="4">
    <location>
        <begin position="24"/>
        <end position="37"/>
    </location>
</feature>
<keyword evidence="3" id="KW-0539">Nucleus</keyword>
<dbReference type="InterPro" id="IPR005818">
    <property type="entry name" value="Histone_H1/H5_H15"/>
</dbReference>
<dbReference type="Pfam" id="PF02178">
    <property type="entry name" value="AT_hook"/>
    <property type="match status" value="3"/>
</dbReference>
<evidence type="ECO:0000256" key="1">
    <source>
        <dbReference type="ARBA" id="ARBA00004123"/>
    </source>
</evidence>
<sequence>MATEQDDPRTHSLPPYPQMILDAISTSGDENGTTQPAISEHIDSSHLARTTDAGESYSRPGSDTPPAKRSRGRPPNPKPPSPASSDPPAPKRRGRPPKPVDPCAPVKIPRPRGRPPKHAPSSNGADGDVGVAKRPRGRPPKVKPQFTEVGFV</sequence>
<dbReference type="GO" id="GO:0030261">
    <property type="term" value="P:chromosome condensation"/>
    <property type="evidence" value="ECO:0007669"/>
    <property type="project" value="TreeGrafter"/>
</dbReference>
<dbReference type="Proteomes" id="UP001327560">
    <property type="component" value="Chromosome 2"/>
</dbReference>
<dbReference type="Gene3D" id="1.10.10.10">
    <property type="entry name" value="Winged helix-like DNA-binding domain superfamily/Winged helix DNA-binding domain"/>
    <property type="match status" value="1"/>
</dbReference>
<reference evidence="6 7" key="1">
    <citation type="submission" date="2023-10" db="EMBL/GenBank/DDBJ databases">
        <title>Chromosome-scale genome assembly provides insights into flower coloration mechanisms of Canna indica.</title>
        <authorList>
            <person name="Li C."/>
        </authorList>
    </citation>
    <scope>NUCLEOTIDE SEQUENCE [LARGE SCALE GENOMIC DNA]</scope>
    <source>
        <tissue evidence="6">Flower</tissue>
    </source>
</reference>
<dbReference type="GO" id="GO:0000786">
    <property type="term" value="C:nucleosome"/>
    <property type="evidence" value="ECO:0007669"/>
    <property type="project" value="InterPro"/>
</dbReference>
<feature type="domain" description="H15" evidence="5">
    <location>
        <begin position="14"/>
        <end position="46"/>
    </location>
</feature>
<name>A0AAQ3JV86_9LILI</name>
<dbReference type="InterPro" id="IPR017956">
    <property type="entry name" value="AT_hook_DNA-bd_motif"/>
</dbReference>
<evidence type="ECO:0000259" key="5">
    <source>
        <dbReference type="Pfam" id="PF00538"/>
    </source>
</evidence>
<evidence type="ECO:0000313" key="7">
    <source>
        <dbReference type="Proteomes" id="UP001327560"/>
    </source>
</evidence>
<dbReference type="EMBL" id="CP136891">
    <property type="protein sequence ID" value="WOK96918.1"/>
    <property type="molecule type" value="Genomic_DNA"/>
</dbReference>
<dbReference type="InterPro" id="IPR036390">
    <property type="entry name" value="WH_DNA-bd_sf"/>
</dbReference>
<evidence type="ECO:0000313" key="6">
    <source>
        <dbReference type="EMBL" id="WOK96918.1"/>
    </source>
</evidence>
<protein>
    <submittedName>
        <fullName evidence="6">HMG-Y-related protein A-like</fullName>
    </submittedName>
</protein>
<dbReference type="GO" id="GO:0006334">
    <property type="term" value="P:nucleosome assembly"/>
    <property type="evidence" value="ECO:0007669"/>
    <property type="project" value="InterPro"/>
</dbReference>
<accession>A0AAQ3JV86</accession>
<dbReference type="GO" id="GO:0031492">
    <property type="term" value="F:nucleosomal DNA binding"/>
    <property type="evidence" value="ECO:0007669"/>
    <property type="project" value="TreeGrafter"/>
</dbReference>
<evidence type="ECO:0000256" key="3">
    <source>
        <dbReference type="ARBA" id="ARBA00023242"/>
    </source>
</evidence>
<dbReference type="GO" id="GO:0045910">
    <property type="term" value="P:negative regulation of DNA recombination"/>
    <property type="evidence" value="ECO:0007669"/>
    <property type="project" value="TreeGrafter"/>
</dbReference>